<reference evidence="1 2" key="1">
    <citation type="submission" date="2015-11" db="EMBL/GenBank/DDBJ databases">
        <title>Genome sequences of Lysobacter enzymogenes strain C3 and Lysobacter antibioticus ATCC 29479.</title>
        <authorList>
            <person name="Kobayashi D.Y."/>
        </authorList>
    </citation>
    <scope>NUCLEOTIDE SEQUENCE [LARGE SCALE GENOMIC DNA]</scope>
    <source>
        <strain evidence="1 2">C3</strain>
    </source>
</reference>
<sequence>MTTAPGDGRRRRLRDGPDADAATASVGVFAVASSRRIAPLEGDCRDESDEYQWGNAMSFAF</sequence>
<name>A0A0S2DN73_LYSEN</name>
<evidence type="ECO:0000313" key="2">
    <source>
        <dbReference type="Proteomes" id="UP000061569"/>
    </source>
</evidence>
<dbReference type="AlphaFoldDB" id="A0A0S2DN73"/>
<accession>A0A0S2DN73</accession>
<organism evidence="1 2">
    <name type="scientific">Lysobacter enzymogenes</name>
    <dbReference type="NCBI Taxonomy" id="69"/>
    <lineage>
        <taxon>Bacteria</taxon>
        <taxon>Pseudomonadati</taxon>
        <taxon>Pseudomonadota</taxon>
        <taxon>Gammaproteobacteria</taxon>
        <taxon>Lysobacterales</taxon>
        <taxon>Lysobacteraceae</taxon>
        <taxon>Lysobacter</taxon>
    </lineage>
</organism>
<protein>
    <submittedName>
        <fullName evidence="1">Uncharacterized protein</fullName>
    </submittedName>
</protein>
<dbReference type="KEGG" id="lez:GLE_4830"/>
<dbReference type="EMBL" id="CP013140">
    <property type="protein sequence ID" value="ALN60171.1"/>
    <property type="molecule type" value="Genomic_DNA"/>
</dbReference>
<gene>
    <name evidence="1" type="ORF">GLE_4830</name>
</gene>
<evidence type="ECO:0000313" key="1">
    <source>
        <dbReference type="EMBL" id="ALN60171.1"/>
    </source>
</evidence>
<dbReference type="PATRIC" id="fig|69.6.peg.4761"/>
<dbReference type="STRING" id="69.GLE_4830"/>
<dbReference type="Proteomes" id="UP000061569">
    <property type="component" value="Chromosome"/>
</dbReference>
<proteinExistence type="predicted"/>
<dbReference type="RefSeq" id="WP_138885396.1">
    <property type="nucleotide sequence ID" value="NZ_CP110813.1"/>
</dbReference>